<accession>A0ABU1P4Y2</accession>
<evidence type="ECO:0000313" key="1">
    <source>
        <dbReference type="EMBL" id="MDR6554421.1"/>
    </source>
</evidence>
<reference evidence="1 2" key="1">
    <citation type="submission" date="2023-07" db="EMBL/GenBank/DDBJ databases">
        <title>Sorghum-associated microbial communities from plants grown in Nebraska, USA.</title>
        <authorList>
            <person name="Schachtman D."/>
        </authorList>
    </citation>
    <scope>NUCLEOTIDE SEQUENCE [LARGE SCALE GENOMIC DNA]</scope>
    <source>
        <strain evidence="1 2">CC258</strain>
    </source>
</reference>
<comment type="caution">
    <text evidence="1">The sequence shown here is derived from an EMBL/GenBank/DDBJ whole genome shotgun (WGS) entry which is preliminary data.</text>
</comment>
<gene>
    <name evidence="1" type="ORF">J2736_005650</name>
</gene>
<name>A0ABU1P4Y2_9BACL</name>
<dbReference type="Proteomes" id="UP001267290">
    <property type="component" value="Unassembled WGS sequence"/>
</dbReference>
<protein>
    <submittedName>
        <fullName evidence="1">Uncharacterized protein</fullName>
    </submittedName>
</protein>
<proteinExistence type="predicted"/>
<dbReference type="RefSeq" id="WP_310501853.1">
    <property type="nucleotide sequence ID" value="NZ_JAVDSB010000016.1"/>
</dbReference>
<dbReference type="EMBL" id="JAVDSB010000016">
    <property type="protein sequence ID" value="MDR6554421.1"/>
    <property type="molecule type" value="Genomic_DNA"/>
</dbReference>
<organism evidence="1 2">
    <name type="scientific">Paenibacillus qinlingensis</name>
    <dbReference type="NCBI Taxonomy" id="1837343"/>
    <lineage>
        <taxon>Bacteria</taxon>
        <taxon>Bacillati</taxon>
        <taxon>Bacillota</taxon>
        <taxon>Bacilli</taxon>
        <taxon>Bacillales</taxon>
        <taxon>Paenibacillaceae</taxon>
        <taxon>Paenibacillus</taxon>
    </lineage>
</organism>
<keyword evidence="2" id="KW-1185">Reference proteome</keyword>
<sequence>MAYWSAFFLVLIVGFATELVTGRKWWRYVGISLLAATLFAGVVAGDFYVRTVDTEVWSGSVTNWEHTEEWDEWIPGKKECSTDANGRKSCTQNPGHYEHHKAKNKIKTSDNGWFEVDESMNGRTRFNDRSPNTTAELAKYFPLGTPSASVHLYVNKVRGSYSLFKHDDIDLKDYPDLPGYPSHVSELLHVDRIVGAVPNGLQALQALAAWNTELNKAVPDPENPGETKSWKQVNLIFVNVGTDLPQEYGYALQDKWKNGNKNDFVVSFSPSTDGSMRWVHAFSWSEVDMLKLEVQDYMMAQGFGKDFVPIVDHVAKMVADQFVRKQFADFNYLQIEVSETSTYIIWGLEMTLLAFYMYKRIRTSLHRRRKLTYDY</sequence>
<evidence type="ECO:0000313" key="2">
    <source>
        <dbReference type="Proteomes" id="UP001267290"/>
    </source>
</evidence>